<proteinExistence type="predicted"/>
<accession>A0A381XYY6</accession>
<name>A0A381XYY6_9ZZZZ</name>
<dbReference type="AlphaFoldDB" id="A0A381XYY6"/>
<organism evidence="1">
    <name type="scientific">marine metagenome</name>
    <dbReference type="NCBI Taxonomy" id="408172"/>
    <lineage>
        <taxon>unclassified sequences</taxon>
        <taxon>metagenomes</taxon>
        <taxon>ecological metagenomes</taxon>
    </lineage>
</organism>
<reference evidence="1" key="1">
    <citation type="submission" date="2018-05" db="EMBL/GenBank/DDBJ databases">
        <authorList>
            <person name="Lanie J.A."/>
            <person name="Ng W.-L."/>
            <person name="Kazmierczak K.M."/>
            <person name="Andrzejewski T.M."/>
            <person name="Davidsen T.M."/>
            <person name="Wayne K.J."/>
            <person name="Tettelin H."/>
            <person name="Glass J.I."/>
            <person name="Rusch D."/>
            <person name="Podicherti R."/>
            <person name="Tsui H.-C.T."/>
            <person name="Winkler M.E."/>
        </authorList>
    </citation>
    <scope>NUCLEOTIDE SEQUENCE</scope>
</reference>
<dbReference type="EMBL" id="UINC01016892">
    <property type="protein sequence ID" value="SVA69984.1"/>
    <property type="molecule type" value="Genomic_DNA"/>
</dbReference>
<sequence length="39" mass="4424">MRRILYFTVAGTVSESHRLPDHSNRLISDRIGAVAAHYI</sequence>
<evidence type="ECO:0000313" key="1">
    <source>
        <dbReference type="EMBL" id="SVA69984.1"/>
    </source>
</evidence>
<protein>
    <submittedName>
        <fullName evidence="1">Uncharacterized protein</fullName>
    </submittedName>
</protein>
<gene>
    <name evidence="1" type="ORF">METZ01_LOCUS122838</name>
</gene>